<evidence type="ECO:0008006" key="10">
    <source>
        <dbReference type="Google" id="ProtNLM"/>
    </source>
</evidence>
<comment type="similarity">
    <text evidence="3">Belongs to the FMP46 family.</text>
</comment>
<feature type="compositionally biased region" description="Basic and acidic residues" evidence="7">
    <location>
        <begin position="71"/>
        <end position="85"/>
    </location>
</feature>
<dbReference type="Pfam" id="PF07955">
    <property type="entry name" value="DUF1687"/>
    <property type="match status" value="1"/>
</dbReference>
<dbReference type="PANTHER" id="PTHR28071">
    <property type="entry name" value="REDOX PROTEIN FMP46, MITOCHONDRIAL-RELATED"/>
    <property type="match status" value="1"/>
</dbReference>
<keyword evidence="5" id="KW-0560">Oxidoreductase</keyword>
<keyword evidence="9" id="KW-1185">Reference proteome</keyword>
<comment type="caution">
    <text evidence="8">The sequence shown here is derived from an EMBL/GenBank/DDBJ whole genome shotgun (WGS) entry which is preliminary data.</text>
</comment>
<gene>
    <name evidence="8" type="ORF">POLS_LOCUS8174</name>
</gene>
<evidence type="ECO:0000256" key="3">
    <source>
        <dbReference type="ARBA" id="ARBA00009734"/>
    </source>
</evidence>
<evidence type="ECO:0000256" key="4">
    <source>
        <dbReference type="ARBA" id="ARBA00022946"/>
    </source>
</evidence>
<reference evidence="8" key="1">
    <citation type="submission" date="2021-07" db="EMBL/GenBank/DDBJ databases">
        <authorList>
            <person name="Branca A.L. A."/>
        </authorList>
    </citation>
    <scope>NUCLEOTIDE SEQUENCE</scope>
</reference>
<evidence type="ECO:0000313" key="8">
    <source>
        <dbReference type="EMBL" id="CAG8224201.1"/>
    </source>
</evidence>
<accession>A0A9W4MYJ9</accession>
<evidence type="ECO:0000256" key="7">
    <source>
        <dbReference type="SAM" id="MobiDB-lite"/>
    </source>
</evidence>
<dbReference type="GO" id="GO:0005739">
    <property type="term" value="C:mitochondrion"/>
    <property type="evidence" value="ECO:0007669"/>
    <property type="project" value="UniProtKB-SubCell"/>
</dbReference>
<feature type="region of interest" description="Disordered" evidence="7">
    <location>
        <begin position="59"/>
        <end position="93"/>
    </location>
</feature>
<organism evidence="8 9">
    <name type="scientific">Penicillium olsonii</name>
    <dbReference type="NCBI Taxonomy" id="99116"/>
    <lineage>
        <taxon>Eukaryota</taxon>
        <taxon>Fungi</taxon>
        <taxon>Dikarya</taxon>
        <taxon>Ascomycota</taxon>
        <taxon>Pezizomycotina</taxon>
        <taxon>Eurotiomycetes</taxon>
        <taxon>Eurotiomycetidae</taxon>
        <taxon>Eurotiales</taxon>
        <taxon>Aspergillaceae</taxon>
        <taxon>Penicillium</taxon>
    </lineage>
</organism>
<name>A0A9W4MYJ9_PENOL</name>
<keyword evidence="6" id="KW-0496">Mitochondrion</keyword>
<evidence type="ECO:0000256" key="5">
    <source>
        <dbReference type="ARBA" id="ARBA00023002"/>
    </source>
</evidence>
<dbReference type="PANTHER" id="PTHR28071:SF1">
    <property type="entry name" value="REDOX PROTEIN FMP46, MITOCHONDRIAL-RELATED"/>
    <property type="match status" value="1"/>
</dbReference>
<dbReference type="SUPFAM" id="SSF52833">
    <property type="entry name" value="Thioredoxin-like"/>
    <property type="match status" value="1"/>
</dbReference>
<dbReference type="InterPro" id="IPR012882">
    <property type="entry name" value="Fmp46"/>
</dbReference>
<evidence type="ECO:0000256" key="6">
    <source>
        <dbReference type="ARBA" id="ARBA00023128"/>
    </source>
</evidence>
<sequence>MTSSRNCLSSMLQFSPSPPTHPIHATMFRFSKTLDPITLFHSPSIQASTRTLNLLKQASATASEGATEDQASDHSRHAKQQRGEFELEVTTSPPTLDQLRSILDYVSPTSGVGGQGEKMTYGVAELVKGARDAEDALKKFKENNENFTRPVTVDWTNGRAVVGDHESEILRMVRQLPAN</sequence>
<protein>
    <recommendedName>
        <fullName evidence="10">Thioredoxin-like protein</fullName>
    </recommendedName>
</protein>
<keyword evidence="4" id="KW-0809">Transit peptide</keyword>
<dbReference type="InterPro" id="IPR036249">
    <property type="entry name" value="Thioredoxin-like_sf"/>
</dbReference>
<dbReference type="EMBL" id="CAJVOS010000060">
    <property type="protein sequence ID" value="CAG8224201.1"/>
    <property type="molecule type" value="Genomic_DNA"/>
</dbReference>
<comment type="subcellular location">
    <subcellularLocation>
        <location evidence="2">Mitochondrion</location>
    </subcellularLocation>
</comment>
<dbReference type="OrthoDB" id="59229at2759"/>
<evidence type="ECO:0000256" key="1">
    <source>
        <dbReference type="ARBA" id="ARBA00002963"/>
    </source>
</evidence>
<evidence type="ECO:0000313" key="9">
    <source>
        <dbReference type="Proteomes" id="UP001153618"/>
    </source>
</evidence>
<dbReference type="AlphaFoldDB" id="A0A9W4MYJ9"/>
<proteinExistence type="inferred from homology"/>
<evidence type="ECO:0000256" key="2">
    <source>
        <dbReference type="ARBA" id="ARBA00004173"/>
    </source>
</evidence>
<dbReference type="GO" id="GO:0016491">
    <property type="term" value="F:oxidoreductase activity"/>
    <property type="evidence" value="ECO:0007669"/>
    <property type="project" value="UniProtKB-KW"/>
</dbReference>
<comment type="function">
    <text evidence="1">Putative mitochondrial redox protein which could be involved in the reduction of small toxic molecules.</text>
</comment>
<dbReference type="Gene3D" id="3.40.30.10">
    <property type="entry name" value="Glutaredoxin"/>
    <property type="match status" value="1"/>
</dbReference>
<dbReference type="Proteomes" id="UP001153618">
    <property type="component" value="Unassembled WGS sequence"/>
</dbReference>